<proteinExistence type="predicted"/>
<organism evidence="2 3">
    <name type="scientific">Micromonospora humida</name>
    <dbReference type="NCBI Taxonomy" id="2809018"/>
    <lineage>
        <taxon>Bacteria</taxon>
        <taxon>Bacillati</taxon>
        <taxon>Actinomycetota</taxon>
        <taxon>Actinomycetes</taxon>
        <taxon>Micromonosporales</taxon>
        <taxon>Micromonosporaceae</taxon>
        <taxon>Micromonospora</taxon>
    </lineage>
</organism>
<keyword evidence="1" id="KW-0812">Transmembrane</keyword>
<gene>
    <name evidence="2" type="ORF">JQX11_12105</name>
</gene>
<keyword evidence="3" id="KW-1185">Reference proteome</keyword>
<dbReference type="RefSeq" id="WP_204925075.1">
    <property type="nucleotide sequence ID" value="NZ_JAFEUC010000005.1"/>
</dbReference>
<evidence type="ECO:0000313" key="2">
    <source>
        <dbReference type="EMBL" id="MBM7077092.1"/>
    </source>
</evidence>
<reference evidence="2 3" key="1">
    <citation type="submission" date="2021-02" db="EMBL/GenBank/DDBJ databases">
        <authorList>
            <person name="Ra J.-S."/>
        </authorList>
    </citation>
    <scope>NUCLEOTIDE SEQUENCE [LARGE SCALE GENOMIC DNA]</scope>
    <source>
        <strain evidence="2 3">MMS20-R1-14</strain>
    </source>
</reference>
<sequence>MVLAVAGPAVIAPVAYRLRLVRTAVVFLVLAVVIAVPVLPFAVRVGHDLTPVPRTTPVAPEHCVEYSGGDNRCPGG</sequence>
<evidence type="ECO:0000313" key="3">
    <source>
        <dbReference type="Proteomes" id="UP001518872"/>
    </source>
</evidence>
<dbReference type="EMBL" id="JAFEUC010000005">
    <property type="protein sequence ID" value="MBM7077092.1"/>
    <property type="molecule type" value="Genomic_DNA"/>
</dbReference>
<feature type="transmembrane region" description="Helical" evidence="1">
    <location>
        <begin position="27"/>
        <end position="45"/>
    </location>
</feature>
<accession>A0ABS2IRY0</accession>
<evidence type="ECO:0000256" key="1">
    <source>
        <dbReference type="SAM" id="Phobius"/>
    </source>
</evidence>
<keyword evidence="1" id="KW-1133">Transmembrane helix</keyword>
<dbReference type="Proteomes" id="UP001518872">
    <property type="component" value="Unassembled WGS sequence"/>
</dbReference>
<protein>
    <submittedName>
        <fullName evidence="2">Uncharacterized protein</fullName>
    </submittedName>
</protein>
<comment type="caution">
    <text evidence="2">The sequence shown here is derived from an EMBL/GenBank/DDBJ whole genome shotgun (WGS) entry which is preliminary data.</text>
</comment>
<keyword evidence="1" id="KW-0472">Membrane</keyword>
<name>A0ABS2IRY0_9ACTN</name>